<accession>A0ABT0YA36</accession>
<feature type="compositionally biased region" description="Polar residues" evidence="1">
    <location>
        <begin position="177"/>
        <end position="197"/>
    </location>
</feature>
<dbReference type="RefSeq" id="WP_251802638.1">
    <property type="nucleotide sequence ID" value="NZ_JAMQOL010000053.1"/>
</dbReference>
<feature type="region of interest" description="Disordered" evidence="1">
    <location>
        <begin position="177"/>
        <end position="198"/>
    </location>
</feature>
<protein>
    <recommendedName>
        <fullName evidence="4">Anti-sigma factor</fullName>
    </recommendedName>
</protein>
<keyword evidence="3" id="KW-1185">Reference proteome</keyword>
<dbReference type="Proteomes" id="UP001523216">
    <property type="component" value="Unassembled WGS sequence"/>
</dbReference>
<reference evidence="2 3" key="1">
    <citation type="submission" date="2022-06" db="EMBL/GenBank/DDBJ databases">
        <title>Actinoplanes abujensis sp. nov., isolated from Nigerian arid soil.</title>
        <authorList>
            <person name="Ding P."/>
        </authorList>
    </citation>
    <scope>NUCLEOTIDE SEQUENCE [LARGE SCALE GENOMIC DNA]</scope>
    <source>
        <strain evidence="3">TRM88002</strain>
    </source>
</reference>
<proteinExistence type="predicted"/>
<comment type="caution">
    <text evidence="2">The sequence shown here is derived from an EMBL/GenBank/DDBJ whole genome shotgun (WGS) entry which is preliminary data.</text>
</comment>
<feature type="compositionally biased region" description="Polar residues" evidence="1">
    <location>
        <begin position="130"/>
        <end position="142"/>
    </location>
</feature>
<organism evidence="2 3">
    <name type="scientific">Paractinoplanes hotanensis</name>
    <dbReference type="NCBI Taxonomy" id="2906497"/>
    <lineage>
        <taxon>Bacteria</taxon>
        <taxon>Bacillati</taxon>
        <taxon>Actinomycetota</taxon>
        <taxon>Actinomycetes</taxon>
        <taxon>Micromonosporales</taxon>
        <taxon>Micromonosporaceae</taxon>
        <taxon>Paractinoplanes</taxon>
    </lineage>
</organism>
<gene>
    <name evidence="2" type="ORF">LXN57_35680</name>
</gene>
<dbReference type="EMBL" id="JAMQOL010000053">
    <property type="protein sequence ID" value="MCM4082913.1"/>
    <property type="molecule type" value="Genomic_DNA"/>
</dbReference>
<evidence type="ECO:0008006" key="4">
    <source>
        <dbReference type="Google" id="ProtNLM"/>
    </source>
</evidence>
<evidence type="ECO:0000256" key="1">
    <source>
        <dbReference type="SAM" id="MobiDB-lite"/>
    </source>
</evidence>
<feature type="region of interest" description="Disordered" evidence="1">
    <location>
        <begin position="130"/>
        <end position="156"/>
    </location>
</feature>
<evidence type="ECO:0000313" key="3">
    <source>
        <dbReference type="Proteomes" id="UP001523216"/>
    </source>
</evidence>
<sequence length="283" mass="29154">MTGAEFSGVDIDLLADYIGGALEGTPDESAVATLIAEDPEWRVAYESLSGGVTLVRAELGRLGPEPMPDDLAARLDGMFSAPTLTLVKGDAAAPGPPSSRRRRWVTPIAIAAGFIAFVGFGADYLAGTSGQQTNDSAGSSVGSDERAMSSAPGETILATGTDYTRATLAIEPVQPLTASDNASSSALGESGADQPNRSRIALQDPALARLSDQAALQECFAAIERENAGGTIAVQTVDFARFDGVSAVIVRFTAENGDWVWAAGADCGTRVAGADVFDKVPVR</sequence>
<evidence type="ECO:0000313" key="2">
    <source>
        <dbReference type="EMBL" id="MCM4082913.1"/>
    </source>
</evidence>
<name>A0ABT0YA36_9ACTN</name>